<keyword evidence="7" id="KW-1185">Reference proteome</keyword>
<organism evidence="6 7">
    <name type="scientific">Nocardiopsis flavescens</name>
    <dbReference type="NCBI Taxonomy" id="758803"/>
    <lineage>
        <taxon>Bacteria</taxon>
        <taxon>Bacillati</taxon>
        <taxon>Actinomycetota</taxon>
        <taxon>Actinomycetes</taxon>
        <taxon>Streptosporangiales</taxon>
        <taxon>Nocardiopsidaceae</taxon>
        <taxon>Nocardiopsis</taxon>
    </lineage>
</organism>
<evidence type="ECO:0000313" key="7">
    <source>
        <dbReference type="Proteomes" id="UP000184452"/>
    </source>
</evidence>
<evidence type="ECO:0000259" key="5">
    <source>
        <dbReference type="PROSITE" id="PS50977"/>
    </source>
</evidence>
<dbReference type="RefSeq" id="WP_073384115.1">
    <property type="nucleotide sequence ID" value="NZ_FQZK01000035.1"/>
</dbReference>
<dbReference type="InterPro" id="IPR001647">
    <property type="entry name" value="HTH_TetR"/>
</dbReference>
<dbReference type="STRING" id="758803.SAMN05421803_13515"/>
<dbReference type="Proteomes" id="UP000184452">
    <property type="component" value="Unassembled WGS sequence"/>
</dbReference>
<keyword evidence="2 4" id="KW-0238">DNA-binding</keyword>
<proteinExistence type="predicted"/>
<gene>
    <name evidence="6" type="ORF">SAMN05421803_13515</name>
</gene>
<dbReference type="InterPro" id="IPR036271">
    <property type="entry name" value="Tet_transcr_reg_TetR-rel_C_sf"/>
</dbReference>
<dbReference type="PROSITE" id="PS50977">
    <property type="entry name" value="HTH_TETR_2"/>
    <property type="match status" value="1"/>
</dbReference>
<dbReference type="SUPFAM" id="SSF48498">
    <property type="entry name" value="Tetracyclin repressor-like, C-terminal domain"/>
    <property type="match status" value="1"/>
</dbReference>
<dbReference type="Gene3D" id="1.10.10.60">
    <property type="entry name" value="Homeodomain-like"/>
    <property type="match status" value="1"/>
</dbReference>
<name>A0A1M6VJL8_9ACTN</name>
<evidence type="ECO:0000256" key="3">
    <source>
        <dbReference type="ARBA" id="ARBA00023163"/>
    </source>
</evidence>
<dbReference type="InterPro" id="IPR004111">
    <property type="entry name" value="Repressor_TetR_C"/>
</dbReference>
<reference evidence="6 7" key="1">
    <citation type="submission" date="2016-11" db="EMBL/GenBank/DDBJ databases">
        <authorList>
            <person name="Jaros S."/>
            <person name="Januszkiewicz K."/>
            <person name="Wedrychowicz H."/>
        </authorList>
    </citation>
    <scope>NUCLEOTIDE SEQUENCE [LARGE SCALE GENOMIC DNA]</scope>
    <source>
        <strain evidence="6 7">CGMCC 4.5723</strain>
    </source>
</reference>
<evidence type="ECO:0000256" key="2">
    <source>
        <dbReference type="ARBA" id="ARBA00023125"/>
    </source>
</evidence>
<dbReference type="AlphaFoldDB" id="A0A1M6VJL8"/>
<dbReference type="GO" id="GO:0045892">
    <property type="term" value="P:negative regulation of DNA-templated transcription"/>
    <property type="evidence" value="ECO:0007669"/>
    <property type="project" value="InterPro"/>
</dbReference>
<feature type="DNA-binding region" description="H-T-H motif" evidence="4">
    <location>
        <begin position="56"/>
        <end position="75"/>
    </location>
</feature>
<sequence length="259" mass="28219">MPEQEADPALVIPKALLSAWGAHPVSRKGPRPRLTVERIVAVAVELGDRYGPEAITMSRTAAELGAGTMSLYRYVESRADLLLLAVDAALGAPPPLAGATWRERTAGLARGLRRVYRAHPWAAEVPVTAEPLAPSFVRWTEEGLTALEESGLDVSERAQVLILLWTYARAEGELARDQARVRESEALDAATAHRAFRHRLRTLVPEDAYPRVRELLAGDLLAPEREPRDDGTERDDAEFDLAVGLILDGVQARAARSGA</sequence>
<dbReference type="EMBL" id="FQZK01000035">
    <property type="protein sequence ID" value="SHK81649.1"/>
    <property type="molecule type" value="Genomic_DNA"/>
</dbReference>
<protein>
    <submittedName>
        <fullName evidence="6">Regulatory protein, tetR family</fullName>
    </submittedName>
</protein>
<keyword evidence="3" id="KW-0804">Transcription</keyword>
<keyword evidence="1" id="KW-0805">Transcription regulation</keyword>
<evidence type="ECO:0000313" key="6">
    <source>
        <dbReference type="EMBL" id="SHK81649.1"/>
    </source>
</evidence>
<dbReference type="SUPFAM" id="SSF46689">
    <property type="entry name" value="Homeodomain-like"/>
    <property type="match status" value="1"/>
</dbReference>
<feature type="domain" description="HTH tetR-type" evidence="5">
    <location>
        <begin position="33"/>
        <end position="93"/>
    </location>
</feature>
<dbReference type="GO" id="GO:0003677">
    <property type="term" value="F:DNA binding"/>
    <property type="evidence" value="ECO:0007669"/>
    <property type="project" value="UniProtKB-UniRule"/>
</dbReference>
<dbReference type="Gene3D" id="1.10.357.10">
    <property type="entry name" value="Tetracycline Repressor, domain 2"/>
    <property type="match status" value="1"/>
</dbReference>
<dbReference type="Pfam" id="PF02909">
    <property type="entry name" value="TetR_C_1"/>
    <property type="match status" value="1"/>
</dbReference>
<evidence type="ECO:0000256" key="4">
    <source>
        <dbReference type="PROSITE-ProRule" id="PRU00335"/>
    </source>
</evidence>
<dbReference type="OrthoDB" id="4540879at2"/>
<accession>A0A1M6VJL8</accession>
<dbReference type="InterPro" id="IPR009057">
    <property type="entry name" value="Homeodomain-like_sf"/>
</dbReference>
<evidence type="ECO:0000256" key="1">
    <source>
        <dbReference type="ARBA" id="ARBA00023015"/>
    </source>
</evidence>